<comment type="caution">
    <text evidence="2">The sequence shown here is derived from an EMBL/GenBank/DDBJ whole genome shotgun (WGS) entry which is preliminary data.</text>
</comment>
<name>A0A4Z2J595_9TELE</name>
<feature type="region of interest" description="Disordered" evidence="1">
    <location>
        <begin position="1"/>
        <end position="23"/>
    </location>
</feature>
<evidence type="ECO:0000313" key="2">
    <source>
        <dbReference type="EMBL" id="TNN85346.1"/>
    </source>
</evidence>
<accession>A0A4Z2J595</accession>
<dbReference type="AlphaFoldDB" id="A0A4Z2J595"/>
<protein>
    <submittedName>
        <fullName evidence="2">Uncharacterized protein</fullName>
    </submittedName>
</protein>
<dbReference type="Proteomes" id="UP000314294">
    <property type="component" value="Unassembled WGS sequence"/>
</dbReference>
<keyword evidence="3" id="KW-1185">Reference proteome</keyword>
<dbReference type="EMBL" id="SRLO01000021">
    <property type="protein sequence ID" value="TNN85346.1"/>
    <property type="molecule type" value="Genomic_DNA"/>
</dbReference>
<organism evidence="2 3">
    <name type="scientific">Liparis tanakae</name>
    <name type="common">Tanaka's snailfish</name>
    <dbReference type="NCBI Taxonomy" id="230148"/>
    <lineage>
        <taxon>Eukaryota</taxon>
        <taxon>Metazoa</taxon>
        <taxon>Chordata</taxon>
        <taxon>Craniata</taxon>
        <taxon>Vertebrata</taxon>
        <taxon>Euteleostomi</taxon>
        <taxon>Actinopterygii</taxon>
        <taxon>Neopterygii</taxon>
        <taxon>Teleostei</taxon>
        <taxon>Neoteleostei</taxon>
        <taxon>Acanthomorphata</taxon>
        <taxon>Eupercaria</taxon>
        <taxon>Perciformes</taxon>
        <taxon>Cottioidei</taxon>
        <taxon>Cottales</taxon>
        <taxon>Liparidae</taxon>
        <taxon>Liparis</taxon>
    </lineage>
</organism>
<gene>
    <name evidence="2" type="ORF">EYF80_004368</name>
</gene>
<evidence type="ECO:0000313" key="3">
    <source>
        <dbReference type="Proteomes" id="UP000314294"/>
    </source>
</evidence>
<sequence length="75" mass="8432">MEMGPRIQGRGTEMNRRNNDPNFHRVTEHFSAGSFYSPVLCQKARLWKTRHPAIPSLVEGSLDAVLTARGVTSHL</sequence>
<feature type="compositionally biased region" description="Basic and acidic residues" evidence="1">
    <location>
        <begin position="13"/>
        <end position="23"/>
    </location>
</feature>
<evidence type="ECO:0000256" key="1">
    <source>
        <dbReference type="SAM" id="MobiDB-lite"/>
    </source>
</evidence>
<proteinExistence type="predicted"/>
<reference evidence="2 3" key="1">
    <citation type="submission" date="2019-03" db="EMBL/GenBank/DDBJ databases">
        <title>First draft genome of Liparis tanakae, snailfish: a comprehensive survey of snailfish specific genes.</title>
        <authorList>
            <person name="Kim W."/>
            <person name="Song I."/>
            <person name="Jeong J.-H."/>
            <person name="Kim D."/>
            <person name="Kim S."/>
            <person name="Ryu S."/>
            <person name="Song J.Y."/>
            <person name="Lee S.K."/>
        </authorList>
    </citation>
    <scope>NUCLEOTIDE SEQUENCE [LARGE SCALE GENOMIC DNA]</scope>
    <source>
        <tissue evidence="2">Muscle</tissue>
    </source>
</reference>